<dbReference type="AntiFam" id="ANF00095">
    <property type="entry name" value="Shadow ORF (opposite ABC transporters)"/>
</dbReference>
<keyword evidence="3" id="KW-1185">Reference proteome</keyword>
<feature type="region of interest" description="Disordered" evidence="1">
    <location>
        <begin position="1381"/>
        <end position="1418"/>
    </location>
</feature>
<accession>A0A1I8H3C2</accession>
<dbReference type="Pfam" id="PF13843">
    <property type="entry name" value="DDE_Tnp_1_7"/>
    <property type="match status" value="1"/>
</dbReference>
<dbReference type="WBParaSite" id="maker-uti_cns_0004287-snap-gene-0.3-mRNA-1">
    <property type="protein sequence ID" value="maker-uti_cns_0004287-snap-gene-0.3-mRNA-1"/>
    <property type="gene ID" value="maker-uti_cns_0004287-snap-gene-0.3"/>
</dbReference>
<feature type="region of interest" description="Disordered" evidence="1">
    <location>
        <begin position="1858"/>
        <end position="1892"/>
    </location>
</feature>
<feature type="compositionally biased region" description="Low complexity" evidence="1">
    <location>
        <begin position="674"/>
        <end position="691"/>
    </location>
</feature>
<dbReference type="PANTHER" id="PTHR46599:SF3">
    <property type="entry name" value="PIGGYBAC TRANSPOSABLE ELEMENT-DERIVED PROTEIN 4"/>
    <property type="match status" value="1"/>
</dbReference>
<proteinExistence type="predicted"/>
<dbReference type="Proteomes" id="UP000095280">
    <property type="component" value="Unplaced"/>
</dbReference>
<dbReference type="InterPro" id="IPR029526">
    <property type="entry name" value="PGBD"/>
</dbReference>
<evidence type="ECO:0000313" key="3">
    <source>
        <dbReference type="Proteomes" id="UP000095280"/>
    </source>
</evidence>
<reference evidence="4" key="1">
    <citation type="submission" date="2016-11" db="UniProtKB">
        <authorList>
            <consortium name="WormBaseParasite"/>
        </authorList>
    </citation>
    <scope>IDENTIFICATION</scope>
</reference>
<feature type="domain" description="PiggyBac transposable element-derived protein" evidence="2">
    <location>
        <begin position="970"/>
        <end position="1203"/>
    </location>
</feature>
<feature type="compositionally biased region" description="Acidic residues" evidence="1">
    <location>
        <begin position="907"/>
        <end position="925"/>
    </location>
</feature>
<organism evidence="3 4">
    <name type="scientific">Macrostomum lignano</name>
    <dbReference type="NCBI Taxonomy" id="282301"/>
    <lineage>
        <taxon>Eukaryota</taxon>
        <taxon>Metazoa</taxon>
        <taxon>Spiralia</taxon>
        <taxon>Lophotrochozoa</taxon>
        <taxon>Platyhelminthes</taxon>
        <taxon>Rhabditophora</taxon>
        <taxon>Macrostomorpha</taxon>
        <taxon>Macrostomida</taxon>
        <taxon>Macrostomidae</taxon>
        <taxon>Macrostomum</taxon>
    </lineage>
</organism>
<feature type="region of interest" description="Disordered" evidence="1">
    <location>
        <begin position="826"/>
        <end position="848"/>
    </location>
</feature>
<sequence length="2157" mass="234566">FCVLRSVVGTVGVKLTVEAEVCIDTLKEKIPILEQFELDIQEDLDEEKREADQEESLEYTFKARKYMKLLEKSSEERQPNRQEQSGKVYCTDCGSEHATENCTKMASVEARRGFLQPDHRCFRLTRSRNSFQRARHSSGMAHKLPISVMPVFLLMLSITGHFNSTCSVPSSSRLHSRHVPLSLVPIRAPYSASSAWCPVLNLAKSRLAALHHFPSFRQSGCFFAHFSASDRLLTDDLGTENCITRLRPTSSCVCAPLNCSSTASLMDNFLRLIDVELGVQQQLEHEALVLGIYAGRGLVDDDERRVAQQSDGEAETPLVAARQLAGLLVAVLRQAEALHQPGRLLLRLGRVQAADIRVEEDVLGHGDSVEQRVVLRAVADGADCGSFPTGQPGAVLHVNLAGALRRGLLAGNHRHGGGLAGSVRAQQTEDLAGHRSEGDASHSVDSVGVNLLQLSHLQHVLGAPGSRQHPLCFFPCAFLHFAINVIRLGAAVQQFKRGCGWQDPEQKRHESLMVLSDEQYWGQKHCGQNAGCRDHGALSLCYNSDGADGQLVGHGSSEKHWQEGGKGYIQYKEKREKLNVEARAVVASGPDIPKNFKMVTSALLTEEAAVSVSLVDVVDNYDGLQSQHRLDVGLDPLGLGFAMRHLAPILLTSRPPEAVHERVQRRQKQAVAAAQDEVQVSQQQNEQQQSDYRPTSMLRLTTKLTMDTAARGGSSSSNSSMKAARLRQNSVKKMKRRAMAGAGKTPGHSSVRLRVADQGNDFVIIFEMDEALSAVDFWAANFDPVVIDASGTHDAGSGGRFSREGGAVHQYSGLRRRKVGSAIEDKMQSDRHKDDGNAPSLQLQQQQKQINELTDPIARSLLFKPSYSQMASTRPKRTAKSDALRRLGLDSDSDDALSSDESTVFESETESESMDPETDQSQDEAAAEWVEVAPGSDNSFDHDRVPEFRGFSTINPSIDLPENPDESMAEFLSIFLTEEFLTSLVTWTNERMWLSVREFQQESAETGEEELPAGLSALKPCCVAEMKKFLGMVLFMGINSKPTIRHYWSTDVMYRNPYFQQAESLPRWRFLQLLAYFRCYDCREFDINDPLCKVRPFLDLISRICRETYRPEQDVAIDETLILYKGRLLLKQYIPSKKAKYGIKLYCLTESTTGYLWNFLLHSVEAEHATFGAGLQCDELSMSERVVVELSRELLDRKASGTKVVYLLDTSMPAACTDVRRVRRGGQVDQIPKPTAVIQYNRNMGGVDRLDASVHLYHPNRKSYKWFQKVAFHLILTLVRNAWTLYKKCGGTAKFLTFLENSIKTLIRDSGPGRARPPTQVPAPMQANRPIHSPMRLPATEAQARPSKRCRMCSLKPDVPAKKTLEMQCSQAFLHSLRGRQIKQKKSSNRQATRNGHRMGSMKMQSIADGCKSRRPEQRHLPDCSQTLCKATCPTAPSNAMARAQPVTQLQLLLLHLPLLLCPQLVAVAEASIANTSAAFRGVRVCPPSNAPANLTGLQSERSCAVECAARPDCAAAAHSPAEAACRLADAAAFAAAWRSSDTCRSVVNAGRLAGGFAVAALSETTLAALLVFHNFLLGLPNLAGNRSFAASLGSGARLTDRGVWLSGQADSFIEIDTESGNLTKHLTYGSQFTYFAKYLRYWQPGQTMVFIQEFLSSSLSTSGGGWREFRSDSANNFSTPFISATFAANNKEAKSSKNYILPVTDAAPVFTAATFNGSSFDKLFFNDFFFNAFNSDSSGSFASDNNERLRLGKSRLTDDWNMRGFFICWGVAAGQLTAAQLAEINALKTPRCRILQSARTGLNGAGQVRSGLALPVGAGHLGAPHAADRAVAACATSEAFGEAPQLQAATAAGRVGRGGQVQVRSPERAVQVQPGLAVPRHPLPADARRRCSSPLGGAGALGAAAEHDAQRHEALLDEFLRQYGPYSGPRPSTQELPRPHRAQTQADWRQSRSAAGNCTSGFTAALEAAAAAAAVAAAAAAAAAGLVTDQAEESSPGFPEAVRKGGSRSRSSDFTASPDWPARLPRLSSRSRSSSASAWASAAADVRCCGRRRRFLPCCGRGAAAAGCCCSASVAASAGDGEGGTPLAAQDVQTDGAIAVDVGMVDSGAEGHLGRLERIVGGEVDGEEEHAAMVGALAGPHDGGLPVEQVITDWPG</sequence>
<feature type="compositionally biased region" description="Basic and acidic residues" evidence="1">
    <location>
        <begin position="826"/>
        <end position="836"/>
    </location>
</feature>
<feature type="region of interest" description="Disordered" evidence="1">
    <location>
        <begin position="1923"/>
        <end position="1953"/>
    </location>
</feature>
<dbReference type="PANTHER" id="PTHR46599">
    <property type="entry name" value="PIGGYBAC TRANSPOSABLE ELEMENT-DERIVED PROTEIN 4"/>
    <property type="match status" value="1"/>
</dbReference>
<evidence type="ECO:0000256" key="1">
    <source>
        <dbReference type="SAM" id="MobiDB-lite"/>
    </source>
</evidence>
<feature type="region of interest" description="Disordered" evidence="1">
    <location>
        <begin position="674"/>
        <end position="696"/>
    </location>
</feature>
<evidence type="ECO:0000313" key="4">
    <source>
        <dbReference type="WBParaSite" id="maker-uti_cns_0004287-snap-gene-0.3-mRNA-1"/>
    </source>
</evidence>
<feature type="region of interest" description="Disordered" evidence="1">
    <location>
        <begin position="1990"/>
        <end position="2032"/>
    </location>
</feature>
<feature type="compositionally biased region" description="Low complexity" evidence="1">
    <location>
        <begin position="2021"/>
        <end position="2032"/>
    </location>
</feature>
<feature type="region of interest" description="Disordered" evidence="1">
    <location>
        <begin position="866"/>
        <end position="925"/>
    </location>
</feature>
<evidence type="ECO:0000259" key="2">
    <source>
        <dbReference type="Pfam" id="PF13843"/>
    </source>
</evidence>
<feature type="region of interest" description="Disordered" evidence="1">
    <location>
        <begin position="1309"/>
        <end position="1332"/>
    </location>
</feature>
<name>A0A1I8H3C2_9PLAT</name>
<feature type="compositionally biased region" description="Basic and acidic residues" evidence="1">
    <location>
        <begin position="879"/>
        <end position="889"/>
    </location>
</feature>
<feature type="compositionally biased region" description="Polar residues" evidence="1">
    <location>
        <begin position="1943"/>
        <end position="1953"/>
    </location>
</feature>
<protein>
    <submittedName>
        <fullName evidence="4">DDE_Tnp_1_7 domain-containing protein</fullName>
    </submittedName>
</protein>